<dbReference type="InterPro" id="IPR017871">
    <property type="entry name" value="ABC_transporter-like_CS"/>
</dbReference>
<keyword evidence="5 7" id="KW-0067">ATP-binding</keyword>
<evidence type="ECO:0000256" key="2">
    <source>
        <dbReference type="ARBA" id="ARBA00005417"/>
    </source>
</evidence>
<comment type="subcellular location">
    <subcellularLocation>
        <location evidence="1">Cell inner membrane</location>
        <topology evidence="1">Peripheral membrane protein</topology>
    </subcellularLocation>
</comment>
<dbReference type="InterPro" id="IPR013563">
    <property type="entry name" value="Oligopep_ABC_C"/>
</dbReference>
<evidence type="ECO:0000256" key="1">
    <source>
        <dbReference type="ARBA" id="ARBA00004417"/>
    </source>
</evidence>
<evidence type="ECO:0000256" key="3">
    <source>
        <dbReference type="ARBA" id="ARBA00022448"/>
    </source>
</evidence>
<dbReference type="InterPro" id="IPR003593">
    <property type="entry name" value="AAA+_ATPase"/>
</dbReference>
<dbReference type="RefSeq" id="WP_377030535.1">
    <property type="nucleotide sequence ID" value="NZ_JBHOMY010000058.1"/>
</dbReference>
<evidence type="ECO:0000256" key="4">
    <source>
        <dbReference type="ARBA" id="ARBA00022741"/>
    </source>
</evidence>
<reference evidence="7 8" key="1">
    <citation type="submission" date="2024-09" db="EMBL/GenBank/DDBJ databases">
        <title>Nodulacao em especies de Leguminosae Basais da Amazonia e Caracterizacao dos Rizobios e Bacterias Associadas aos Nodulos.</title>
        <authorList>
            <person name="Jambeiro I.C.A."/>
            <person name="Lopes I.S."/>
            <person name="Aguiar E.R.G.R."/>
            <person name="Santos A.F.J."/>
            <person name="Dos Santos J.M.F."/>
            <person name="Gross E."/>
        </authorList>
    </citation>
    <scope>NUCLEOTIDE SEQUENCE [LARGE SCALE GENOMIC DNA]</scope>
    <source>
        <strain evidence="7 8">BRUESC1165</strain>
    </source>
</reference>
<accession>A0ABV6YBV5</accession>
<dbReference type="SMART" id="SM00382">
    <property type="entry name" value="AAA"/>
    <property type="match status" value="1"/>
</dbReference>
<keyword evidence="4" id="KW-0547">Nucleotide-binding</keyword>
<dbReference type="InterPro" id="IPR027417">
    <property type="entry name" value="P-loop_NTPase"/>
</dbReference>
<dbReference type="Proteomes" id="UP001593940">
    <property type="component" value="Unassembled WGS sequence"/>
</dbReference>
<dbReference type="NCBIfam" id="TIGR01727">
    <property type="entry name" value="oligo_HPY"/>
    <property type="match status" value="1"/>
</dbReference>
<dbReference type="PANTHER" id="PTHR43776">
    <property type="entry name" value="TRANSPORT ATP-BINDING PROTEIN"/>
    <property type="match status" value="1"/>
</dbReference>
<dbReference type="PROSITE" id="PS50893">
    <property type="entry name" value="ABC_TRANSPORTER_2"/>
    <property type="match status" value="1"/>
</dbReference>
<dbReference type="PROSITE" id="PS00211">
    <property type="entry name" value="ABC_TRANSPORTER_1"/>
    <property type="match status" value="1"/>
</dbReference>
<dbReference type="GO" id="GO:0005524">
    <property type="term" value="F:ATP binding"/>
    <property type="evidence" value="ECO:0007669"/>
    <property type="project" value="UniProtKB-KW"/>
</dbReference>
<protein>
    <submittedName>
        <fullName evidence="7">ABC transporter ATP-binding protein</fullName>
    </submittedName>
</protein>
<keyword evidence="8" id="KW-1185">Reference proteome</keyword>
<dbReference type="InterPro" id="IPR003439">
    <property type="entry name" value="ABC_transporter-like_ATP-bd"/>
</dbReference>
<comment type="caution">
    <text evidence="7">The sequence shown here is derived from an EMBL/GenBank/DDBJ whole genome shotgun (WGS) entry which is preliminary data.</text>
</comment>
<feature type="domain" description="ABC transporter" evidence="6">
    <location>
        <begin position="7"/>
        <end position="261"/>
    </location>
</feature>
<proteinExistence type="inferred from homology"/>
<organism evidence="7 8">
    <name type="scientific">Microvirga arabica</name>
    <dbReference type="NCBI Taxonomy" id="1128671"/>
    <lineage>
        <taxon>Bacteria</taxon>
        <taxon>Pseudomonadati</taxon>
        <taxon>Pseudomonadota</taxon>
        <taxon>Alphaproteobacteria</taxon>
        <taxon>Hyphomicrobiales</taxon>
        <taxon>Methylobacteriaceae</taxon>
        <taxon>Microvirga</taxon>
    </lineage>
</organism>
<dbReference type="Gene3D" id="3.40.50.300">
    <property type="entry name" value="P-loop containing nucleotide triphosphate hydrolases"/>
    <property type="match status" value="1"/>
</dbReference>
<dbReference type="CDD" id="cd03257">
    <property type="entry name" value="ABC_NikE_OppD_transporters"/>
    <property type="match status" value="1"/>
</dbReference>
<keyword evidence="3" id="KW-0813">Transport</keyword>
<evidence type="ECO:0000313" key="8">
    <source>
        <dbReference type="Proteomes" id="UP001593940"/>
    </source>
</evidence>
<dbReference type="EMBL" id="JBHOMY010000058">
    <property type="protein sequence ID" value="MFC1458630.1"/>
    <property type="molecule type" value="Genomic_DNA"/>
</dbReference>
<dbReference type="SUPFAM" id="SSF52540">
    <property type="entry name" value="P-loop containing nucleoside triphosphate hydrolases"/>
    <property type="match status" value="1"/>
</dbReference>
<evidence type="ECO:0000313" key="7">
    <source>
        <dbReference type="EMBL" id="MFC1458630.1"/>
    </source>
</evidence>
<comment type="similarity">
    <text evidence="2">Belongs to the ABC transporter superfamily.</text>
</comment>
<gene>
    <name evidence="7" type="ORF">ACETIH_18370</name>
</gene>
<evidence type="ECO:0000259" key="6">
    <source>
        <dbReference type="PROSITE" id="PS50893"/>
    </source>
</evidence>
<evidence type="ECO:0000256" key="5">
    <source>
        <dbReference type="ARBA" id="ARBA00022840"/>
    </source>
</evidence>
<dbReference type="InterPro" id="IPR050319">
    <property type="entry name" value="ABC_transp_ATP-bind"/>
</dbReference>
<sequence>MSTEAVIDVRDLQKWYSLNQGFLSSILGREERHLKAVDGVSFALGRGEVLGLAGESGCGKSTTGMTVLQLHQPTGGEIVFEGRNMASVRDSASMKEFRRKAQIVFQNPYESLNPRFTVEQSVQEPVTIHFAGDPTERVIVAMERAGLVPVENFLSRYPHQLSGGQLQRIAIARAISVEPRFLVADEPVSMLDVSIRAGILNLFKRFADELGMSILYISHDLSTMRHVCTRVAIMYLGRIVEVGPADEILDRPQHPYAQALMAAAPVMGARNRKRVQLQGAVPNPIDVPGGCSFHPRCPKAISACNKVAPEFRAIGARRSVACHLYA</sequence>
<name>A0ABV6YBV5_9HYPH</name>
<dbReference type="Pfam" id="PF08352">
    <property type="entry name" value="oligo_HPY"/>
    <property type="match status" value="1"/>
</dbReference>
<dbReference type="Pfam" id="PF00005">
    <property type="entry name" value="ABC_tran"/>
    <property type="match status" value="1"/>
</dbReference>